<name>A0A6C0JN77_9ZZZZ</name>
<evidence type="ECO:0000313" key="1">
    <source>
        <dbReference type="EMBL" id="QHU06256.1"/>
    </source>
</evidence>
<dbReference type="AlphaFoldDB" id="A0A6C0JN77"/>
<organism evidence="1">
    <name type="scientific">viral metagenome</name>
    <dbReference type="NCBI Taxonomy" id="1070528"/>
    <lineage>
        <taxon>unclassified sequences</taxon>
        <taxon>metagenomes</taxon>
        <taxon>organismal metagenomes</taxon>
    </lineage>
</organism>
<protein>
    <submittedName>
        <fullName evidence="1">Uncharacterized protein</fullName>
    </submittedName>
</protein>
<accession>A0A6C0JN77</accession>
<proteinExistence type="predicted"/>
<reference evidence="1" key="1">
    <citation type="journal article" date="2020" name="Nature">
        <title>Giant virus diversity and host interactions through global metagenomics.</title>
        <authorList>
            <person name="Schulz F."/>
            <person name="Roux S."/>
            <person name="Paez-Espino D."/>
            <person name="Jungbluth S."/>
            <person name="Walsh D.A."/>
            <person name="Denef V.J."/>
            <person name="McMahon K.D."/>
            <person name="Konstantinidis K.T."/>
            <person name="Eloe-Fadrosh E.A."/>
            <person name="Kyrpides N.C."/>
            <person name="Woyke T."/>
        </authorList>
    </citation>
    <scope>NUCLEOTIDE SEQUENCE</scope>
    <source>
        <strain evidence="1">GVMAG-M-3300027747-57</strain>
    </source>
</reference>
<dbReference type="EMBL" id="MN740431">
    <property type="protein sequence ID" value="QHU06256.1"/>
    <property type="molecule type" value="Genomic_DNA"/>
</dbReference>
<sequence>MLSRESFIAAFNALAYDPELLKETSLNFNDDRKIQIISELISKDPSFIDRLSINEPEIDTNQMQVETFDDEDYYDQESTGEQGLDEEGPWSWEDNEMEENIQLNRVMTDFTLAQIEYINNMDKKERILFVKSLDISDRVRNNLKQRLNYRRNPEKYRGYVKKCLEKKKARKENAIATIQQQLTNL</sequence>